<comment type="caution">
    <text evidence="1">The sequence shown here is derived from an EMBL/GenBank/DDBJ whole genome shotgun (WGS) entry which is preliminary data.</text>
</comment>
<evidence type="ECO:0000313" key="2">
    <source>
        <dbReference type="Proteomes" id="UP000565155"/>
    </source>
</evidence>
<name>A0A7Y0QYN4_VIBAL</name>
<proteinExistence type="predicted"/>
<dbReference type="AlphaFoldDB" id="A0A7Y0QYN4"/>
<dbReference type="InterPro" id="IPR025518">
    <property type="entry name" value="DUF4406"/>
</dbReference>
<sequence>MKIYIAGGVTDVPDSEAQFKRAALKIQCIGHVPVHTLMLPEGLSEQGYMDIAMAMIREVDAIYCLPNWKTSVGAFAEVAYAKKLHLPVFHNIQQIKHRFRF</sequence>
<dbReference type="SUPFAM" id="SSF52309">
    <property type="entry name" value="N-(deoxy)ribosyltransferase-like"/>
    <property type="match status" value="1"/>
</dbReference>
<dbReference type="EMBL" id="JABCMA010000006">
    <property type="protein sequence ID" value="NMR73660.1"/>
    <property type="molecule type" value="Genomic_DNA"/>
</dbReference>
<gene>
    <name evidence="1" type="ORF">HKB35_08545</name>
</gene>
<dbReference type="Pfam" id="PF14359">
    <property type="entry name" value="DUF4406"/>
    <property type="match status" value="1"/>
</dbReference>
<protein>
    <submittedName>
        <fullName evidence="1">DUF4406 domain-containing protein</fullName>
    </submittedName>
</protein>
<dbReference type="RefSeq" id="WP_020840927.1">
    <property type="nucleotide sequence ID" value="NZ_JABCMA010000006.1"/>
</dbReference>
<dbReference type="Gene3D" id="3.40.50.10400">
    <property type="entry name" value="Hypothetical protein PA1492"/>
    <property type="match status" value="1"/>
</dbReference>
<reference evidence="1 2" key="1">
    <citation type="submission" date="2020-04" db="EMBL/GenBank/DDBJ databases">
        <title>Whole-genome sequencing of Vibrio spp. from China reveals different genetic environments of blaCTX-M-14 among diverse lineages.</title>
        <authorList>
            <person name="Zheng Z."/>
            <person name="Ye L."/>
            <person name="Chen S."/>
        </authorList>
    </citation>
    <scope>NUCLEOTIDE SEQUENCE [LARGE SCALE GENOMIC DNA]</scope>
    <source>
        <strain evidence="1 2">Vb1636</strain>
    </source>
</reference>
<evidence type="ECO:0000313" key="1">
    <source>
        <dbReference type="EMBL" id="NMR73660.1"/>
    </source>
</evidence>
<dbReference type="Proteomes" id="UP000565155">
    <property type="component" value="Unassembled WGS sequence"/>
</dbReference>
<accession>A0A7Y0QYN4</accession>
<organism evidence="1 2">
    <name type="scientific">Vibrio alginolyticus</name>
    <dbReference type="NCBI Taxonomy" id="663"/>
    <lineage>
        <taxon>Bacteria</taxon>
        <taxon>Pseudomonadati</taxon>
        <taxon>Pseudomonadota</taxon>
        <taxon>Gammaproteobacteria</taxon>
        <taxon>Vibrionales</taxon>
        <taxon>Vibrionaceae</taxon>
        <taxon>Vibrio</taxon>
    </lineage>
</organism>